<evidence type="ECO:0000313" key="4">
    <source>
        <dbReference type="Proteomes" id="UP000290289"/>
    </source>
</evidence>
<dbReference type="CDD" id="cd00143">
    <property type="entry name" value="PP2Cc"/>
    <property type="match status" value="1"/>
</dbReference>
<name>A0A498IB68_MALDO</name>
<evidence type="ECO:0000259" key="2">
    <source>
        <dbReference type="PROSITE" id="PS51746"/>
    </source>
</evidence>
<dbReference type="GO" id="GO:0004722">
    <property type="term" value="F:protein serine/threonine phosphatase activity"/>
    <property type="evidence" value="ECO:0007669"/>
    <property type="project" value="InterPro"/>
</dbReference>
<dbReference type="InterPro" id="IPR001932">
    <property type="entry name" value="PPM-type_phosphatase-like_dom"/>
</dbReference>
<dbReference type="STRING" id="3750.A0A498IB68"/>
<dbReference type="PANTHER" id="PTHR47992">
    <property type="entry name" value="PROTEIN PHOSPHATASE"/>
    <property type="match status" value="1"/>
</dbReference>
<dbReference type="Pfam" id="PF00481">
    <property type="entry name" value="PP2C"/>
    <property type="match status" value="1"/>
</dbReference>
<feature type="region of interest" description="Disordered" evidence="1">
    <location>
        <begin position="38"/>
        <end position="58"/>
    </location>
</feature>
<dbReference type="InterPro" id="IPR015655">
    <property type="entry name" value="PP2C"/>
</dbReference>
<organism evidence="3 4">
    <name type="scientific">Malus domestica</name>
    <name type="common">Apple</name>
    <name type="synonym">Pyrus malus</name>
    <dbReference type="NCBI Taxonomy" id="3750"/>
    <lineage>
        <taxon>Eukaryota</taxon>
        <taxon>Viridiplantae</taxon>
        <taxon>Streptophyta</taxon>
        <taxon>Embryophyta</taxon>
        <taxon>Tracheophyta</taxon>
        <taxon>Spermatophyta</taxon>
        <taxon>Magnoliopsida</taxon>
        <taxon>eudicotyledons</taxon>
        <taxon>Gunneridae</taxon>
        <taxon>Pentapetalae</taxon>
        <taxon>rosids</taxon>
        <taxon>fabids</taxon>
        <taxon>Rosales</taxon>
        <taxon>Rosaceae</taxon>
        <taxon>Amygdaloideae</taxon>
        <taxon>Maleae</taxon>
        <taxon>Malus</taxon>
    </lineage>
</organism>
<sequence length="415" mass="45615">MVLFPSLLEGLGRTKSGKKTKNCPSDVARKTAKALEKEAKKNERVSSSSGMVMSERSNTLSSVCSKRGRKGINQDCLTIWKVGPKSRDIIFADAVIAASARADVLPICIQAGVPSFSLDEFKEFGCQEDMIFCGIFDGHGQWGHLVSKRVRESLPASLLCNWQETLTSTSLDLDFEMEMDRNLHGFDMWKQSFLKTYAAIDTELKHSSKLDSYWSGTTALTIVKQGENLIVANIGDSRAVLASVSEDGSLAALQLTVDFKPNLPQEAERINSSNGRVFCLQDEPRTYRVWMPNGKTPGLAISRAFGDYCVKDFGLISMPDVTQRRITSSDQFVILATDGVWDVISNQEAVEIVSSCPDRKKTAKRLVGCASLAWKTKKRGIAMDDISAICLFFHASSPPQANHLVSKYSGVEESG</sequence>
<dbReference type="InterPro" id="IPR036457">
    <property type="entry name" value="PPM-type-like_dom_sf"/>
</dbReference>
<keyword evidence="4" id="KW-1185">Reference proteome</keyword>
<reference evidence="3 4" key="1">
    <citation type="submission" date="2018-10" db="EMBL/GenBank/DDBJ databases">
        <title>A high-quality apple genome assembly.</title>
        <authorList>
            <person name="Hu J."/>
        </authorList>
    </citation>
    <scope>NUCLEOTIDE SEQUENCE [LARGE SCALE GENOMIC DNA]</scope>
    <source>
        <strain evidence="4">cv. HFTH1</strain>
        <tissue evidence="3">Young leaf</tissue>
    </source>
</reference>
<dbReference type="SMART" id="SM00332">
    <property type="entry name" value="PP2Cc"/>
    <property type="match status" value="1"/>
</dbReference>
<feature type="compositionally biased region" description="Low complexity" evidence="1">
    <location>
        <begin position="45"/>
        <end position="57"/>
    </location>
</feature>
<dbReference type="PROSITE" id="PS51746">
    <property type="entry name" value="PPM_2"/>
    <property type="match status" value="1"/>
</dbReference>
<evidence type="ECO:0000313" key="3">
    <source>
        <dbReference type="EMBL" id="RXH80199.1"/>
    </source>
</evidence>
<protein>
    <recommendedName>
        <fullName evidence="2">PPM-type phosphatase domain-containing protein</fullName>
    </recommendedName>
</protein>
<dbReference type="Gene3D" id="3.60.40.10">
    <property type="entry name" value="PPM-type phosphatase domain"/>
    <property type="match status" value="1"/>
</dbReference>
<proteinExistence type="predicted"/>
<dbReference type="SUPFAM" id="SSF81606">
    <property type="entry name" value="PP2C-like"/>
    <property type="match status" value="1"/>
</dbReference>
<dbReference type="Proteomes" id="UP000290289">
    <property type="component" value="Chromosome 13"/>
</dbReference>
<gene>
    <name evidence="3" type="ORF">DVH24_041346</name>
</gene>
<dbReference type="AlphaFoldDB" id="A0A498IB68"/>
<evidence type="ECO:0000256" key="1">
    <source>
        <dbReference type="SAM" id="MobiDB-lite"/>
    </source>
</evidence>
<dbReference type="EMBL" id="RDQH01000339">
    <property type="protein sequence ID" value="RXH80199.1"/>
    <property type="molecule type" value="Genomic_DNA"/>
</dbReference>
<accession>A0A498IB68</accession>
<feature type="domain" description="PPM-type phosphatase" evidence="2">
    <location>
        <begin position="110"/>
        <end position="393"/>
    </location>
</feature>
<comment type="caution">
    <text evidence="3">The sequence shown here is derived from an EMBL/GenBank/DDBJ whole genome shotgun (WGS) entry which is preliminary data.</text>
</comment>